<evidence type="ECO:0000256" key="2">
    <source>
        <dbReference type="ARBA" id="ARBA00022771"/>
    </source>
</evidence>
<evidence type="ECO:0000259" key="6">
    <source>
        <dbReference type="PROSITE" id="PS50016"/>
    </source>
</evidence>
<dbReference type="PROSITE" id="PS50016">
    <property type="entry name" value="ZF_PHD_2"/>
    <property type="match status" value="2"/>
</dbReference>
<dbReference type="InParanoid" id="A0A0P0VB64"/>
<keyword evidence="5" id="KW-0472">Membrane</keyword>
<evidence type="ECO:0000256" key="1">
    <source>
        <dbReference type="ARBA" id="ARBA00022723"/>
    </source>
</evidence>
<organism evidence="7 8">
    <name type="scientific">Oryza sativa subsp. japonica</name>
    <name type="common">Rice</name>
    <dbReference type="NCBI Taxonomy" id="39947"/>
    <lineage>
        <taxon>Eukaryota</taxon>
        <taxon>Viridiplantae</taxon>
        <taxon>Streptophyta</taxon>
        <taxon>Embryophyta</taxon>
        <taxon>Tracheophyta</taxon>
        <taxon>Spermatophyta</taxon>
        <taxon>Magnoliopsida</taxon>
        <taxon>Liliopsida</taxon>
        <taxon>Poales</taxon>
        <taxon>Poaceae</taxon>
        <taxon>BOP clade</taxon>
        <taxon>Oryzoideae</taxon>
        <taxon>Oryzeae</taxon>
        <taxon>Oryzinae</taxon>
        <taxon>Oryza</taxon>
        <taxon>Oryza sativa</taxon>
    </lineage>
</organism>
<dbReference type="InterPro" id="IPR019787">
    <property type="entry name" value="Znf_PHD-finger"/>
</dbReference>
<evidence type="ECO:0000313" key="7">
    <source>
        <dbReference type="EMBL" id="BAS75580.1"/>
    </source>
</evidence>
<evidence type="ECO:0000256" key="3">
    <source>
        <dbReference type="ARBA" id="ARBA00022833"/>
    </source>
</evidence>
<evidence type="ECO:0000256" key="5">
    <source>
        <dbReference type="SAM" id="Phobius"/>
    </source>
</evidence>
<dbReference type="PaxDb" id="39947-A0A0P0VB64"/>
<dbReference type="AlphaFoldDB" id="A0A0P0VB64"/>
<dbReference type="OMA" id="CNEVEKP"/>
<dbReference type="InterPro" id="IPR019786">
    <property type="entry name" value="Zinc_finger_PHD-type_CS"/>
</dbReference>
<dbReference type="Gene3D" id="3.30.40.10">
    <property type="entry name" value="Zinc/RING finger domain, C3HC4 (zinc finger)"/>
    <property type="match status" value="2"/>
</dbReference>
<dbReference type="InterPro" id="IPR013083">
    <property type="entry name" value="Znf_RING/FYVE/PHD"/>
</dbReference>
<feature type="domain" description="PHD-type" evidence="6">
    <location>
        <begin position="63"/>
        <end position="121"/>
    </location>
</feature>
<protein>
    <submittedName>
        <fullName evidence="7">Os01g0883400 protein</fullName>
    </submittedName>
</protein>
<dbReference type="PANTHER" id="PTHR47162">
    <property type="entry name" value="OS02G0192300 PROTEIN"/>
    <property type="match status" value="1"/>
</dbReference>
<dbReference type="Proteomes" id="UP000059680">
    <property type="component" value="Chromosome 1"/>
</dbReference>
<feature type="transmembrane region" description="Helical" evidence="5">
    <location>
        <begin position="6"/>
        <end position="25"/>
    </location>
</feature>
<keyword evidence="2 4" id="KW-0863">Zinc-finger</keyword>
<dbReference type="PANTHER" id="PTHR47162:SF9">
    <property type="entry name" value="PHD FINGER PROTEIN EHD3-LIKE"/>
    <property type="match status" value="1"/>
</dbReference>
<keyword evidence="8" id="KW-1185">Reference proteome</keyword>
<reference evidence="8" key="1">
    <citation type="journal article" date="2005" name="Nature">
        <title>The map-based sequence of the rice genome.</title>
        <authorList>
            <consortium name="International rice genome sequencing project (IRGSP)"/>
            <person name="Matsumoto T."/>
            <person name="Wu J."/>
            <person name="Kanamori H."/>
            <person name="Katayose Y."/>
            <person name="Fujisawa M."/>
            <person name="Namiki N."/>
            <person name="Mizuno H."/>
            <person name="Yamamoto K."/>
            <person name="Antonio B.A."/>
            <person name="Baba T."/>
            <person name="Sakata K."/>
            <person name="Nagamura Y."/>
            <person name="Aoki H."/>
            <person name="Arikawa K."/>
            <person name="Arita K."/>
            <person name="Bito T."/>
            <person name="Chiden Y."/>
            <person name="Fujitsuka N."/>
            <person name="Fukunaka R."/>
            <person name="Hamada M."/>
            <person name="Harada C."/>
            <person name="Hayashi A."/>
            <person name="Hijishita S."/>
            <person name="Honda M."/>
            <person name="Hosokawa S."/>
            <person name="Ichikawa Y."/>
            <person name="Idonuma A."/>
            <person name="Iijima M."/>
            <person name="Ikeda M."/>
            <person name="Ikeno M."/>
            <person name="Ito K."/>
            <person name="Ito S."/>
            <person name="Ito T."/>
            <person name="Ito Y."/>
            <person name="Ito Y."/>
            <person name="Iwabuchi A."/>
            <person name="Kamiya K."/>
            <person name="Karasawa W."/>
            <person name="Kurita K."/>
            <person name="Katagiri S."/>
            <person name="Kikuta A."/>
            <person name="Kobayashi H."/>
            <person name="Kobayashi N."/>
            <person name="Machita K."/>
            <person name="Maehara T."/>
            <person name="Masukawa M."/>
            <person name="Mizubayashi T."/>
            <person name="Mukai Y."/>
            <person name="Nagasaki H."/>
            <person name="Nagata Y."/>
            <person name="Naito S."/>
            <person name="Nakashima M."/>
            <person name="Nakama Y."/>
            <person name="Nakamichi Y."/>
            <person name="Nakamura M."/>
            <person name="Meguro A."/>
            <person name="Negishi M."/>
            <person name="Ohta I."/>
            <person name="Ohta T."/>
            <person name="Okamoto M."/>
            <person name="Ono N."/>
            <person name="Saji S."/>
            <person name="Sakaguchi M."/>
            <person name="Sakai K."/>
            <person name="Shibata M."/>
            <person name="Shimokawa T."/>
            <person name="Song J."/>
            <person name="Takazaki Y."/>
            <person name="Terasawa K."/>
            <person name="Tsugane M."/>
            <person name="Tsuji K."/>
            <person name="Ueda S."/>
            <person name="Waki K."/>
            <person name="Yamagata H."/>
            <person name="Yamamoto M."/>
            <person name="Yamamoto S."/>
            <person name="Yamane H."/>
            <person name="Yoshiki S."/>
            <person name="Yoshihara R."/>
            <person name="Yukawa K."/>
            <person name="Zhong H."/>
            <person name="Yano M."/>
            <person name="Yuan Q."/>
            <person name="Ouyang S."/>
            <person name="Liu J."/>
            <person name="Jones K.M."/>
            <person name="Gansberger K."/>
            <person name="Moffat K."/>
            <person name="Hill J."/>
            <person name="Bera J."/>
            <person name="Fadrosh D."/>
            <person name="Jin S."/>
            <person name="Johri S."/>
            <person name="Kim M."/>
            <person name="Overton L."/>
            <person name="Reardon M."/>
            <person name="Tsitrin T."/>
            <person name="Vuong H."/>
            <person name="Weaver B."/>
            <person name="Ciecko A."/>
            <person name="Tallon L."/>
            <person name="Jackson J."/>
            <person name="Pai G."/>
            <person name="Aken S.V."/>
            <person name="Utterback T."/>
            <person name="Reidmuller S."/>
            <person name="Feldblyum T."/>
            <person name="Hsiao J."/>
            <person name="Zismann V."/>
            <person name="Iobst S."/>
            <person name="de Vazeille A.R."/>
            <person name="Buell C.R."/>
            <person name="Ying K."/>
            <person name="Li Y."/>
            <person name="Lu T."/>
            <person name="Huang Y."/>
            <person name="Zhao Q."/>
            <person name="Feng Q."/>
            <person name="Zhang L."/>
            <person name="Zhu J."/>
            <person name="Weng Q."/>
            <person name="Mu J."/>
            <person name="Lu Y."/>
            <person name="Fan D."/>
            <person name="Liu Y."/>
            <person name="Guan J."/>
            <person name="Zhang Y."/>
            <person name="Yu S."/>
            <person name="Liu X."/>
            <person name="Zhang Y."/>
            <person name="Hong G."/>
            <person name="Han B."/>
            <person name="Choisne N."/>
            <person name="Demange N."/>
            <person name="Orjeda G."/>
            <person name="Samain S."/>
            <person name="Cattolico L."/>
            <person name="Pelletier E."/>
            <person name="Couloux A."/>
            <person name="Segurens B."/>
            <person name="Wincker P."/>
            <person name="D'Hont A."/>
            <person name="Scarpelli C."/>
            <person name="Weissenbach J."/>
            <person name="Salanoubat M."/>
            <person name="Quetier F."/>
            <person name="Yu Y."/>
            <person name="Kim H.R."/>
            <person name="Rambo T."/>
            <person name="Currie J."/>
            <person name="Collura K."/>
            <person name="Luo M."/>
            <person name="Yang T."/>
            <person name="Ammiraju J.S.S."/>
            <person name="Engler F."/>
            <person name="Soderlund C."/>
            <person name="Wing R.A."/>
            <person name="Palmer L.E."/>
            <person name="de la Bastide M."/>
            <person name="Spiegel L."/>
            <person name="Nascimento L."/>
            <person name="Zutavern T."/>
            <person name="O'Shaughnessy A."/>
            <person name="Dike S."/>
            <person name="Dedhia N."/>
            <person name="Preston R."/>
            <person name="Balija V."/>
            <person name="McCombie W.R."/>
            <person name="Chow T."/>
            <person name="Chen H."/>
            <person name="Chung M."/>
            <person name="Chen C."/>
            <person name="Shaw J."/>
            <person name="Wu H."/>
            <person name="Hsiao K."/>
            <person name="Chao Y."/>
            <person name="Chu M."/>
            <person name="Cheng C."/>
            <person name="Hour A."/>
            <person name="Lee P."/>
            <person name="Lin S."/>
            <person name="Lin Y."/>
            <person name="Liou J."/>
            <person name="Liu S."/>
            <person name="Hsing Y."/>
            <person name="Raghuvanshi S."/>
            <person name="Mohanty A."/>
            <person name="Bharti A.K."/>
            <person name="Gaur A."/>
            <person name="Gupta V."/>
            <person name="Kumar D."/>
            <person name="Ravi V."/>
            <person name="Vij S."/>
            <person name="Kapur A."/>
            <person name="Khurana P."/>
            <person name="Khurana P."/>
            <person name="Khurana J.P."/>
            <person name="Tyagi A.K."/>
            <person name="Gaikwad K."/>
            <person name="Singh A."/>
            <person name="Dalal V."/>
            <person name="Srivastava S."/>
            <person name="Dixit A."/>
            <person name="Pal A.K."/>
            <person name="Ghazi I.A."/>
            <person name="Yadav M."/>
            <person name="Pandit A."/>
            <person name="Bhargava A."/>
            <person name="Sureshbabu K."/>
            <person name="Batra K."/>
            <person name="Sharma T.R."/>
            <person name="Mohapatra T."/>
            <person name="Singh N.K."/>
            <person name="Messing J."/>
            <person name="Nelson A.B."/>
            <person name="Fuks G."/>
            <person name="Kavchok S."/>
            <person name="Keizer G."/>
            <person name="Linton E."/>
            <person name="Llaca V."/>
            <person name="Song R."/>
            <person name="Tanyolac B."/>
            <person name="Young S."/>
            <person name="Ho-Il K."/>
            <person name="Hahn J.H."/>
            <person name="Sangsakoo G."/>
            <person name="Vanavichit A."/>
            <person name="de Mattos Luiz.A.T."/>
            <person name="Zimmer P.D."/>
            <person name="Malone G."/>
            <person name="Dellagostin O."/>
            <person name="de Oliveira A.C."/>
            <person name="Bevan M."/>
            <person name="Bancroft I."/>
            <person name="Minx P."/>
            <person name="Cordum H."/>
            <person name="Wilson R."/>
            <person name="Cheng Z."/>
            <person name="Jin W."/>
            <person name="Jiang J."/>
            <person name="Leong S.A."/>
            <person name="Iwama H."/>
            <person name="Gojobori T."/>
            <person name="Itoh T."/>
            <person name="Niimura Y."/>
            <person name="Fujii Y."/>
            <person name="Habara T."/>
            <person name="Sakai H."/>
            <person name="Sato Y."/>
            <person name="Wilson G."/>
            <person name="Kumar K."/>
            <person name="McCouch S."/>
            <person name="Juretic N."/>
            <person name="Hoen D."/>
            <person name="Wright S."/>
            <person name="Bruskiewich R."/>
            <person name="Bureau T."/>
            <person name="Miyao A."/>
            <person name="Hirochika H."/>
            <person name="Nishikawa T."/>
            <person name="Kadowaki K."/>
            <person name="Sugiura M."/>
            <person name="Burr B."/>
            <person name="Sasaki T."/>
        </authorList>
    </citation>
    <scope>NUCLEOTIDE SEQUENCE [LARGE SCALE GENOMIC DNA]</scope>
    <source>
        <strain evidence="8">cv. Nipponbare</strain>
    </source>
</reference>
<dbReference type="Gramene" id="Os01t0883400-00">
    <property type="protein sequence ID" value="Os01t0883400-00"/>
    <property type="gene ID" value="Os01g0883400"/>
</dbReference>
<dbReference type="GO" id="GO:0008270">
    <property type="term" value="F:zinc ion binding"/>
    <property type="evidence" value="ECO:0007669"/>
    <property type="project" value="UniProtKB-KW"/>
</dbReference>
<dbReference type="InterPro" id="IPR011011">
    <property type="entry name" value="Znf_FYVE_PHD"/>
</dbReference>
<dbReference type="eggNOG" id="ENOG502QQIW">
    <property type="taxonomic scope" value="Eukaryota"/>
</dbReference>
<proteinExistence type="predicted"/>
<evidence type="ECO:0000256" key="4">
    <source>
        <dbReference type="PROSITE-ProRule" id="PRU00146"/>
    </source>
</evidence>
<dbReference type="PROSITE" id="PS01359">
    <property type="entry name" value="ZF_PHD_1"/>
    <property type="match status" value="2"/>
</dbReference>
<dbReference type="EMBL" id="AP014957">
    <property type="protein sequence ID" value="BAS75580.1"/>
    <property type="molecule type" value="Genomic_DNA"/>
</dbReference>
<dbReference type="SMART" id="SM00249">
    <property type="entry name" value="PHD"/>
    <property type="match status" value="2"/>
</dbReference>
<dbReference type="CDD" id="cd15489">
    <property type="entry name" value="PHD_SF"/>
    <property type="match status" value="1"/>
</dbReference>
<reference evidence="7 8" key="3">
    <citation type="journal article" date="2013" name="Rice">
        <title>Improvement of the Oryza sativa Nipponbare reference genome using next generation sequence and optical map data.</title>
        <authorList>
            <person name="Kawahara Y."/>
            <person name="de la Bastide M."/>
            <person name="Hamilton J.P."/>
            <person name="Kanamori H."/>
            <person name="McCombie W.R."/>
            <person name="Ouyang S."/>
            <person name="Schwartz D.C."/>
            <person name="Tanaka T."/>
            <person name="Wu J."/>
            <person name="Zhou S."/>
            <person name="Childs K.L."/>
            <person name="Davidson R.M."/>
            <person name="Lin H."/>
            <person name="Quesada-Ocampo L."/>
            <person name="Vaillancourt B."/>
            <person name="Sakai H."/>
            <person name="Lee S.S."/>
            <person name="Kim J."/>
            <person name="Numa H."/>
            <person name="Itoh T."/>
            <person name="Buell C.R."/>
            <person name="Matsumoto T."/>
        </authorList>
    </citation>
    <scope>NUCLEOTIDE SEQUENCE [LARGE SCALE GENOMIC DNA]</scope>
    <source>
        <strain evidence="8">cv. Nipponbare</strain>
    </source>
</reference>
<keyword evidence="1" id="KW-0479">Metal-binding</keyword>
<keyword evidence="3" id="KW-0862">Zinc</keyword>
<dbReference type="Pfam" id="PF00628">
    <property type="entry name" value="PHD"/>
    <property type="match status" value="1"/>
</dbReference>
<sequence length="221" mass="24891">MSSERITFMCAYIITSLTLSILSILQQLVVTNSEIVRDKASIEDEAMDNGARALIELSQGTPGSFCKVCNEVEKPNKRFLICAHSLCPYKFYHIRCLRYEQIASSEQQGNEYWYCPSCLCRVCKVDRDDEQIILCDGCDEGYHLYCLIPPLTLVPEGEWHCSSCIVQEEKETKRRLHGKDIATNVSMLETDGFAELEAANVLMLLKNSSTDGEIVVSPVSQ</sequence>
<accession>A0A0P0VB64</accession>
<dbReference type="SUPFAM" id="SSF57903">
    <property type="entry name" value="FYVE/PHD zinc finger"/>
    <property type="match status" value="2"/>
</dbReference>
<gene>
    <name evidence="7" type="ordered locus">Os01g0883400</name>
    <name evidence="7" type="ORF">OSNPB_010883400</name>
</gene>
<reference evidence="7 8" key="2">
    <citation type="journal article" date="2013" name="Plant Cell Physiol.">
        <title>Rice Annotation Project Database (RAP-DB): an integrative and interactive database for rice genomics.</title>
        <authorList>
            <person name="Sakai H."/>
            <person name="Lee S.S."/>
            <person name="Tanaka T."/>
            <person name="Numa H."/>
            <person name="Kim J."/>
            <person name="Kawahara Y."/>
            <person name="Wakimoto H."/>
            <person name="Yang C.C."/>
            <person name="Iwamoto M."/>
            <person name="Abe T."/>
            <person name="Yamada Y."/>
            <person name="Muto A."/>
            <person name="Inokuchi H."/>
            <person name="Ikemura T."/>
            <person name="Matsumoto T."/>
            <person name="Sasaki T."/>
            <person name="Itoh T."/>
        </authorList>
    </citation>
    <scope>NUCLEOTIDE SEQUENCE [LARGE SCALE GENOMIC DNA]</scope>
    <source>
        <strain evidence="8">cv. Nipponbare</strain>
    </source>
</reference>
<name>A0A0P0VB64_ORYSJ</name>
<keyword evidence="5" id="KW-0812">Transmembrane</keyword>
<keyword evidence="5" id="KW-1133">Transmembrane helix</keyword>
<evidence type="ECO:0000313" key="8">
    <source>
        <dbReference type="Proteomes" id="UP000059680"/>
    </source>
</evidence>
<dbReference type="InterPro" id="IPR001965">
    <property type="entry name" value="Znf_PHD"/>
</dbReference>
<feature type="domain" description="PHD-type" evidence="6">
    <location>
        <begin position="117"/>
        <end position="167"/>
    </location>
</feature>
<dbReference type="STRING" id="39947.A0A0P0VB64"/>